<accession>A0A644V377</accession>
<keyword evidence="1" id="KW-0805">Transcription regulation</keyword>
<comment type="caution">
    <text evidence="5">The sequence shown here is derived from an EMBL/GenBank/DDBJ whole genome shotgun (WGS) entry which is preliminary data.</text>
</comment>
<keyword evidence="3" id="KW-0804">Transcription</keyword>
<protein>
    <recommendedName>
        <fullName evidence="4">HTH hxlR-type domain-containing protein</fullName>
    </recommendedName>
</protein>
<keyword evidence="2" id="KW-0238">DNA-binding</keyword>
<evidence type="ECO:0000313" key="5">
    <source>
        <dbReference type="EMBL" id="MPL85786.1"/>
    </source>
</evidence>
<dbReference type="EMBL" id="VSSQ01000211">
    <property type="protein sequence ID" value="MPL85786.1"/>
    <property type="molecule type" value="Genomic_DNA"/>
</dbReference>
<dbReference type="InterPro" id="IPR036388">
    <property type="entry name" value="WH-like_DNA-bd_sf"/>
</dbReference>
<dbReference type="SUPFAM" id="SSF46785">
    <property type="entry name" value="Winged helix' DNA-binding domain"/>
    <property type="match status" value="1"/>
</dbReference>
<dbReference type="AlphaFoldDB" id="A0A644V377"/>
<reference evidence="5" key="1">
    <citation type="submission" date="2019-08" db="EMBL/GenBank/DDBJ databases">
        <authorList>
            <person name="Kucharzyk K."/>
            <person name="Murdoch R.W."/>
            <person name="Higgins S."/>
            <person name="Loffler F."/>
        </authorList>
    </citation>
    <scope>NUCLEOTIDE SEQUENCE</scope>
</reference>
<dbReference type="InterPro" id="IPR002577">
    <property type="entry name" value="HTH_HxlR"/>
</dbReference>
<dbReference type="Pfam" id="PF01638">
    <property type="entry name" value="HxlR"/>
    <property type="match status" value="1"/>
</dbReference>
<feature type="domain" description="HTH hxlR-type" evidence="4">
    <location>
        <begin position="16"/>
        <end position="118"/>
    </location>
</feature>
<dbReference type="PANTHER" id="PTHR33204">
    <property type="entry name" value="TRANSCRIPTIONAL REGULATOR, MARR FAMILY"/>
    <property type="match status" value="1"/>
</dbReference>
<dbReference type="PROSITE" id="PS51118">
    <property type="entry name" value="HTH_HXLR"/>
    <property type="match status" value="1"/>
</dbReference>
<gene>
    <name evidence="5" type="ORF">SDC9_31760</name>
</gene>
<dbReference type="InterPro" id="IPR036390">
    <property type="entry name" value="WH_DNA-bd_sf"/>
</dbReference>
<proteinExistence type="predicted"/>
<dbReference type="PANTHER" id="PTHR33204:SF18">
    <property type="entry name" value="TRANSCRIPTIONAL REGULATORY PROTEIN"/>
    <property type="match status" value="1"/>
</dbReference>
<name>A0A644V377_9ZZZZ</name>
<dbReference type="Gene3D" id="1.10.10.10">
    <property type="entry name" value="Winged helix-like DNA-binding domain superfamily/Winged helix DNA-binding domain"/>
    <property type="match status" value="1"/>
</dbReference>
<organism evidence="5">
    <name type="scientific">bioreactor metagenome</name>
    <dbReference type="NCBI Taxonomy" id="1076179"/>
    <lineage>
        <taxon>unclassified sequences</taxon>
        <taxon>metagenomes</taxon>
        <taxon>ecological metagenomes</taxon>
    </lineage>
</organism>
<evidence type="ECO:0000259" key="4">
    <source>
        <dbReference type="PROSITE" id="PS51118"/>
    </source>
</evidence>
<evidence type="ECO:0000256" key="1">
    <source>
        <dbReference type="ARBA" id="ARBA00023015"/>
    </source>
</evidence>
<dbReference type="GO" id="GO:0003677">
    <property type="term" value="F:DNA binding"/>
    <property type="evidence" value="ECO:0007669"/>
    <property type="project" value="UniProtKB-KW"/>
</dbReference>
<evidence type="ECO:0000256" key="3">
    <source>
        <dbReference type="ARBA" id="ARBA00023163"/>
    </source>
</evidence>
<sequence>MYIRKSSNNNTMDPQCTVNLTVKYLTKKWTLLIILELFKGENYTRRFSELRRSLPEITPKILSERLQELEAEGIITNTVDASVIPVRSEYALTPAGIELMEIIKAIKYWALTWKIDNLPCGSQECKLCKL</sequence>
<evidence type="ECO:0000256" key="2">
    <source>
        <dbReference type="ARBA" id="ARBA00023125"/>
    </source>
</evidence>